<name>A0A5B8VCH5_9BACT</name>
<evidence type="ECO:0000256" key="6">
    <source>
        <dbReference type="SAM" id="Phobius"/>
    </source>
</evidence>
<dbReference type="Pfam" id="PF04505">
    <property type="entry name" value="CD225"/>
    <property type="match status" value="1"/>
</dbReference>
<evidence type="ECO:0000313" key="9">
    <source>
        <dbReference type="Proteomes" id="UP000321533"/>
    </source>
</evidence>
<keyword evidence="3 6" id="KW-1133">Transmembrane helix</keyword>
<evidence type="ECO:0000256" key="4">
    <source>
        <dbReference type="ARBA" id="ARBA00023136"/>
    </source>
</evidence>
<dbReference type="SUPFAM" id="SSF52200">
    <property type="entry name" value="Toll/Interleukin receptor TIR domain"/>
    <property type="match status" value="1"/>
</dbReference>
<keyword evidence="2 6" id="KW-0812">Transmembrane</keyword>
<feature type="domain" description="TIR" evidence="7">
    <location>
        <begin position="4"/>
        <end position="152"/>
    </location>
</feature>
<dbReference type="InterPro" id="IPR007593">
    <property type="entry name" value="CD225/Dispanin_fam"/>
</dbReference>
<keyword evidence="9" id="KW-1185">Reference proteome</keyword>
<accession>A0A5B8VCH5</accession>
<organism evidence="8 9">
    <name type="scientific">Panacibacter ginsenosidivorans</name>
    <dbReference type="NCBI Taxonomy" id="1813871"/>
    <lineage>
        <taxon>Bacteria</taxon>
        <taxon>Pseudomonadati</taxon>
        <taxon>Bacteroidota</taxon>
        <taxon>Chitinophagia</taxon>
        <taxon>Chitinophagales</taxon>
        <taxon>Chitinophagaceae</taxon>
        <taxon>Panacibacter</taxon>
    </lineage>
</organism>
<evidence type="ECO:0000256" key="2">
    <source>
        <dbReference type="ARBA" id="ARBA00022692"/>
    </source>
</evidence>
<dbReference type="GO" id="GO:0007165">
    <property type="term" value="P:signal transduction"/>
    <property type="evidence" value="ECO:0007669"/>
    <property type="project" value="InterPro"/>
</dbReference>
<dbReference type="Proteomes" id="UP000321533">
    <property type="component" value="Chromosome"/>
</dbReference>
<protein>
    <submittedName>
        <fullName evidence="8">TIR domain-containing protein</fullName>
    </submittedName>
</protein>
<dbReference type="InterPro" id="IPR035897">
    <property type="entry name" value="Toll_tir_struct_dom_sf"/>
</dbReference>
<dbReference type="EMBL" id="CP042435">
    <property type="protein sequence ID" value="QEC67998.1"/>
    <property type="molecule type" value="Genomic_DNA"/>
</dbReference>
<dbReference type="PANTHER" id="PTHR14948:SF25">
    <property type="entry name" value="DUF4190 DOMAIN-CONTAINING PROTEIN"/>
    <property type="match status" value="1"/>
</dbReference>
<evidence type="ECO:0000256" key="1">
    <source>
        <dbReference type="ARBA" id="ARBA00004370"/>
    </source>
</evidence>
<dbReference type="PANTHER" id="PTHR14948">
    <property type="entry name" value="NG5"/>
    <property type="match status" value="1"/>
</dbReference>
<feature type="compositionally biased region" description="Pro residues" evidence="5">
    <location>
        <begin position="166"/>
        <end position="180"/>
    </location>
</feature>
<dbReference type="InterPro" id="IPR051423">
    <property type="entry name" value="CD225/Dispanin"/>
</dbReference>
<evidence type="ECO:0000256" key="3">
    <source>
        <dbReference type="ARBA" id="ARBA00022989"/>
    </source>
</evidence>
<evidence type="ECO:0000313" key="8">
    <source>
        <dbReference type="EMBL" id="QEC67998.1"/>
    </source>
</evidence>
<dbReference type="KEGG" id="pgin:FRZ67_12045"/>
<dbReference type="InterPro" id="IPR000157">
    <property type="entry name" value="TIR_dom"/>
</dbReference>
<reference evidence="8 9" key="1">
    <citation type="journal article" date="2016" name="Int. J. Syst. Evol. Microbiol.">
        <title>Panacibacter ginsenosidivorans gen. nov., sp. nov., with ginsenoside converting activity isolated from soil of a ginseng field.</title>
        <authorList>
            <person name="Siddiqi M.Z."/>
            <person name="Muhammad Shafi S."/>
            <person name="Choi K.D."/>
            <person name="Im W.T."/>
        </authorList>
    </citation>
    <scope>NUCLEOTIDE SEQUENCE [LARGE SCALE GENOMIC DNA]</scope>
    <source>
        <strain evidence="8 9">Gsoil1550</strain>
    </source>
</reference>
<evidence type="ECO:0000259" key="7">
    <source>
        <dbReference type="PROSITE" id="PS50104"/>
    </source>
</evidence>
<sequence>MSNNPGTIFINYRKDDSNWNALALYNDLQKYFKKEQLFKDFNAILPGDDFVVSIQNALNKCNVLLVVIGRNWLHMEGADGKRRLDDPDDFVRLEVATALERGISVVPVLFDGTPMPKPEELPENLRLLCRRQFIEIDPKRFEDDVRNLAEALKKILPKDEEQVHPKPGPQPQPKPNPPNPGNQGGTAYHTTPKPDNNLLWGILVTILCCLPLGIVSIIHATKVDGLYNTGQYEQAVDEAKKAKQWAMYGAIAGIVVYVIYFLLVAAGSLNSYSY</sequence>
<feature type="region of interest" description="Disordered" evidence="5">
    <location>
        <begin position="156"/>
        <end position="190"/>
    </location>
</feature>
<dbReference type="GO" id="GO:0016020">
    <property type="term" value="C:membrane"/>
    <property type="evidence" value="ECO:0007669"/>
    <property type="project" value="UniProtKB-SubCell"/>
</dbReference>
<gene>
    <name evidence="8" type="ORF">FRZ67_12045</name>
</gene>
<feature type="transmembrane region" description="Helical" evidence="6">
    <location>
        <begin position="245"/>
        <end position="269"/>
    </location>
</feature>
<proteinExistence type="predicted"/>
<dbReference type="PROSITE" id="PS50104">
    <property type="entry name" value="TIR"/>
    <property type="match status" value="1"/>
</dbReference>
<dbReference type="Gene3D" id="3.40.50.10140">
    <property type="entry name" value="Toll/interleukin-1 receptor homology (TIR) domain"/>
    <property type="match status" value="1"/>
</dbReference>
<feature type="transmembrane region" description="Helical" evidence="6">
    <location>
        <begin position="198"/>
        <end position="218"/>
    </location>
</feature>
<dbReference type="Pfam" id="PF13676">
    <property type="entry name" value="TIR_2"/>
    <property type="match status" value="1"/>
</dbReference>
<keyword evidence="4 6" id="KW-0472">Membrane</keyword>
<dbReference type="RefSeq" id="WP_147189805.1">
    <property type="nucleotide sequence ID" value="NZ_CP042435.1"/>
</dbReference>
<comment type="subcellular location">
    <subcellularLocation>
        <location evidence="1">Membrane</location>
    </subcellularLocation>
</comment>
<evidence type="ECO:0000256" key="5">
    <source>
        <dbReference type="SAM" id="MobiDB-lite"/>
    </source>
</evidence>
<dbReference type="AlphaFoldDB" id="A0A5B8VCH5"/>